<reference evidence="7" key="1">
    <citation type="submission" date="2024-06" db="EMBL/GenBank/DDBJ databases">
        <title>Draft Genome Sequence of Deinococcus sonorensis Type Strain KR-87, a Biofilm Producing Representative of the Genus Deinococcus.</title>
        <authorList>
            <person name="Boren L.S."/>
            <person name="Grosso R.A."/>
            <person name="Hugenberg-Cox A.N."/>
            <person name="Hill J.T.E."/>
            <person name="Albert C.M."/>
            <person name="Tuohy J.M."/>
        </authorList>
    </citation>
    <scope>NUCLEOTIDE SEQUENCE</scope>
    <source>
        <strain evidence="7">KR-87</strain>
    </source>
</reference>
<dbReference type="PANTHER" id="PTHR42852">
    <property type="entry name" value="THIOL:DISULFIDE INTERCHANGE PROTEIN DSBE"/>
    <property type="match status" value="1"/>
</dbReference>
<organism evidence="7">
    <name type="scientific">Deinococcus sonorensis KR-87</name>
    <dbReference type="NCBI Taxonomy" id="694439"/>
    <lineage>
        <taxon>Bacteria</taxon>
        <taxon>Thermotogati</taxon>
        <taxon>Deinococcota</taxon>
        <taxon>Deinococci</taxon>
        <taxon>Deinococcales</taxon>
        <taxon>Deinococcaceae</taxon>
        <taxon>Deinococcus</taxon>
    </lineage>
</organism>
<feature type="domain" description="Thioredoxin" evidence="6">
    <location>
        <begin position="50"/>
        <end position="189"/>
    </location>
</feature>
<dbReference type="KEGG" id="dsc:ABOD76_11390"/>
<dbReference type="InterPro" id="IPR050553">
    <property type="entry name" value="Thioredoxin_ResA/DsbE_sf"/>
</dbReference>
<keyword evidence="4" id="KW-0676">Redox-active center</keyword>
<keyword evidence="5" id="KW-0472">Membrane</keyword>
<dbReference type="AlphaFoldDB" id="A0AAU7UEJ7"/>
<protein>
    <submittedName>
        <fullName evidence="7">TlpA disulfide reductase family protein</fullName>
    </submittedName>
</protein>
<dbReference type="EMBL" id="CP158299">
    <property type="protein sequence ID" value="XBV86881.1"/>
    <property type="molecule type" value="Genomic_DNA"/>
</dbReference>
<proteinExistence type="predicted"/>
<evidence type="ECO:0000256" key="5">
    <source>
        <dbReference type="SAM" id="Phobius"/>
    </source>
</evidence>
<gene>
    <name evidence="7" type="ORF">ABOD76_11390</name>
</gene>
<dbReference type="PANTHER" id="PTHR42852:SF6">
    <property type="entry name" value="THIOL:DISULFIDE INTERCHANGE PROTEIN DSBE"/>
    <property type="match status" value="1"/>
</dbReference>
<dbReference type="CDD" id="cd02966">
    <property type="entry name" value="TlpA_like_family"/>
    <property type="match status" value="1"/>
</dbReference>
<dbReference type="GO" id="GO:0017004">
    <property type="term" value="P:cytochrome complex assembly"/>
    <property type="evidence" value="ECO:0007669"/>
    <property type="project" value="UniProtKB-KW"/>
</dbReference>
<dbReference type="GO" id="GO:0016209">
    <property type="term" value="F:antioxidant activity"/>
    <property type="evidence" value="ECO:0007669"/>
    <property type="project" value="InterPro"/>
</dbReference>
<dbReference type="InterPro" id="IPR017937">
    <property type="entry name" value="Thioredoxin_CS"/>
</dbReference>
<dbReference type="GO" id="GO:0016491">
    <property type="term" value="F:oxidoreductase activity"/>
    <property type="evidence" value="ECO:0007669"/>
    <property type="project" value="InterPro"/>
</dbReference>
<accession>A0AAU7UEJ7</accession>
<keyword evidence="5" id="KW-1133">Transmembrane helix</keyword>
<sequence>MTTSNSTPTPAAPRPSSPLRRVLPPLIAAVLVVLLGLGLLRSNGQQEGGPLVGKAAPNFTLTTLDGGTLSLASLKGRPVVLNFWASWCVPCRSEAPLLRELSERQTAGGLAVVGVVFSDKDLKAVRQFVGEYGLAYPSLLDPKLDTAINYGVSGVPETFFVDPQGVVRGYDQGGLTRERLTAGLQTIGVKF</sequence>
<evidence type="ECO:0000256" key="3">
    <source>
        <dbReference type="ARBA" id="ARBA00023157"/>
    </source>
</evidence>
<feature type="transmembrane region" description="Helical" evidence="5">
    <location>
        <begin position="22"/>
        <end position="40"/>
    </location>
</feature>
<dbReference type="Pfam" id="PF00578">
    <property type="entry name" value="AhpC-TSA"/>
    <property type="match status" value="1"/>
</dbReference>
<dbReference type="PROSITE" id="PS51352">
    <property type="entry name" value="THIOREDOXIN_2"/>
    <property type="match status" value="1"/>
</dbReference>
<dbReference type="Gene3D" id="3.40.30.10">
    <property type="entry name" value="Glutaredoxin"/>
    <property type="match status" value="1"/>
</dbReference>
<evidence type="ECO:0000313" key="7">
    <source>
        <dbReference type="EMBL" id="XBV86881.1"/>
    </source>
</evidence>
<evidence type="ECO:0000259" key="6">
    <source>
        <dbReference type="PROSITE" id="PS51352"/>
    </source>
</evidence>
<dbReference type="PROSITE" id="PS00194">
    <property type="entry name" value="THIOREDOXIN_1"/>
    <property type="match status" value="1"/>
</dbReference>
<name>A0AAU7UEJ7_9DEIO</name>
<evidence type="ECO:0000256" key="1">
    <source>
        <dbReference type="ARBA" id="ARBA00004196"/>
    </source>
</evidence>
<evidence type="ECO:0000256" key="2">
    <source>
        <dbReference type="ARBA" id="ARBA00022748"/>
    </source>
</evidence>
<comment type="subcellular location">
    <subcellularLocation>
        <location evidence="1">Cell envelope</location>
    </subcellularLocation>
</comment>
<dbReference type="InterPro" id="IPR000866">
    <property type="entry name" value="AhpC/TSA"/>
</dbReference>
<dbReference type="GO" id="GO:0030313">
    <property type="term" value="C:cell envelope"/>
    <property type="evidence" value="ECO:0007669"/>
    <property type="project" value="UniProtKB-SubCell"/>
</dbReference>
<dbReference type="InterPro" id="IPR013766">
    <property type="entry name" value="Thioredoxin_domain"/>
</dbReference>
<keyword evidence="2" id="KW-0201">Cytochrome c-type biogenesis</keyword>
<keyword evidence="5" id="KW-0812">Transmembrane</keyword>
<dbReference type="RefSeq" id="WP_350244971.1">
    <property type="nucleotide sequence ID" value="NZ_CP158299.1"/>
</dbReference>
<evidence type="ECO:0000256" key="4">
    <source>
        <dbReference type="ARBA" id="ARBA00023284"/>
    </source>
</evidence>
<dbReference type="SUPFAM" id="SSF52833">
    <property type="entry name" value="Thioredoxin-like"/>
    <property type="match status" value="1"/>
</dbReference>
<keyword evidence="3" id="KW-1015">Disulfide bond</keyword>
<dbReference type="InterPro" id="IPR036249">
    <property type="entry name" value="Thioredoxin-like_sf"/>
</dbReference>